<reference evidence="1 2" key="1">
    <citation type="journal article" date="2019" name="Sci. Rep.">
        <title>Orb-weaving spider Araneus ventricosus genome elucidates the spidroin gene catalogue.</title>
        <authorList>
            <person name="Kono N."/>
            <person name="Nakamura H."/>
            <person name="Ohtoshi R."/>
            <person name="Moran D.A.P."/>
            <person name="Shinohara A."/>
            <person name="Yoshida Y."/>
            <person name="Fujiwara M."/>
            <person name="Mori M."/>
            <person name="Tomita M."/>
            <person name="Arakawa K."/>
        </authorList>
    </citation>
    <scope>NUCLEOTIDE SEQUENCE [LARGE SCALE GENOMIC DNA]</scope>
</reference>
<keyword evidence="2" id="KW-1185">Reference proteome</keyword>
<organism evidence="1 2">
    <name type="scientific">Araneus ventricosus</name>
    <name type="common">Orbweaver spider</name>
    <name type="synonym">Epeira ventricosa</name>
    <dbReference type="NCBI Taxonomy" id="182803"/>
    <lineage>
        <taxon>Eukaryota</taxon>
        <taxon>Metazoa</taxon>
        <taxon>Ecdysozoa</taxon>
        <taxon>Arthropoda</taxon>
        <taxon>Chelicerata</taxon>
        <taxon>Arachnida</taxon>
        <taxon>Araneae</taxon>
        <taxon>Araneomorphae</taxon>
        <taxon>Entelegynae</taxon>
        <taxon>Araneoidea</taxon>
        <taxon>Araneidae</taxon>
        <taxon>Araneus</taxon>
    </lineage>
</organism>
<dbReference type="AlphaFoldDB" id="A0A4Y2UFG5"/>
<dbReference type="EMBL" id="BGPR01035438">
    <property type="protein sequence ID" value="GBO10277.1"/>
    <property type="molecule type" value="Genomic_DNA"/>
</dbReference>
<comment type="caution">
    <text evidence="1">The sequence shown here is derived from an EMBL/GenBank/DDBJ whole genome shotgun (WGS) entry which is preliminary data.</text>
</comment>
<gene>
    <name evidence="1" type="ORF">AVEN_10333_1</name>
</gene>
<evidence type="ECO:0000313" key="1">
    <source>
        <dbReference type="EMBL" id="GBO10277.1"/>
    </source>
</evidence>
<dbReference type="Proteomes" id="UP000499080">
    <property type="component" value="Unassembled WGS sequence"/>
</dbReference>
<accession>A0A4Y2UFG5</accession>
<evidence type="ECO:0000313" key="2">
    <source>
        <dbReference type="Proteomes" id="UP000499080"/>
    </source>
</evidence>
<proteinExistence type="predicted"/>
<protein>
    <submittedName>
        <fullName evidence="1">Uncharacterized protein</fullName>
    </submittedName>
</protein>
<name>A0A4Y2UFG5_ARAVE</name>
<sequence>MVSQHLSVCFPLFWYLNCLKKRNLSSSAAFNQDALGKPFSSGEANINLPSGLPCTRTRMLLAELMFRWRVEMPTTSHR</sequence>